<name>A0A2M7G1H6_9BACT</name>
<dbReference type="PANTHER" id="PTHR43405:SF1">
    <property type="entry name" value="GLYCOSYL HYDROLASE DIGH"/>
    <property type="match status" value="1"/>
</dbReference>
<sequence>MNLKSLALLLSALLVGTLATPVSAQTPLTPAVQDISPSQSTFEEVRLLQERILKRWQEVQEAGLPQASDPEIKRLLQVTGKALQEWQDHQAEGATGRFSQTAQDLFELQVRLMPSRSVEMRGALVNMDLIPPEPEGIRARIRQLKEAGFNTLFPEVFRRGFALYPNRLTEQELQYARKGADPLRQFVQIAHEEGLLVLPWIWAFRILSPDLATRNPILEHLPALRAEPLDGKGYTSSDENVENETRAFISPAAEEWRQLLIGTLADLSARYPIEGYLLDYIRYGNNQTEDQLSQTRFQLDYFRKVGQFPPARIDPLGPLQEDWHLWREEQVNRLVKDLRLQMAGFNPALALGAAVFRNEVNARNTKMQNWRHWSNNNWLDFVAPMMYARTIEELDLWLDWETQGGRADLLYPILGAHQTQRKASEIFNQLGLLQARHIPGVNIFAVRNLSPETLRLLKAGPFRVPARVPHTNLPGAIQAQLKDLRAWLMLPGDAEKGLAPVPRHPGLQGMVYQLAAMIQTLEGASFRNGKVNAAQITGWMLQLQTELQNQRALPAGLSKEIQFRLGYAQALAQVFAAHEPGSFSYRPPTSPPSVILPEARALPQLEIPEMSVAPELNGLLDDVAWNQAVLLPQPFWNNGAARSQARTDIKLGYDAQNLYLAFSNQEPRMDRLRSTIRVDGSERVVSEDDTVEVFLSTGPDPKKYAYFVANPINTRYQKTSWDPQWKGAWQSAARRGEQGWFLEMAIPWLSLGSQSPPVGNLRYGNFCRRRPQEIVPYACWSFTFGGVHRPDRFGSLKLKPLPVPSPSPSAN</sequence>
<dbReference type="InterPro" id="IPR052177">
    <property type="entry name" value="Divisome_Glycosyl_Hydrolase"/>
</dbReference>
<accession>A0A2M7G1H6</accession>
<dbReference type="GO" id="GO:0016052">
    <property type="term" value="P:carbohydrate catabolic process"/>
    <property type="evidence" value="ECO:0007669"/>
    <property type="project" value="InterPro"/>
</dbReference>
<comment type="caution">
    <text evidence="5">The sequence shown here is derived from an EMBL/GenBank/DDBJ whole genome shotgun (WGS) entry which is preliminary data.</text>
</comment>
<dbReference type="Proteomes" id="UP000231019">
    <property type="component" value="Unassembled WGS sequence"/>
</dbReference>
<evidence type="ECO:0000259" key="4">
    <source>
        <dbReference type="Pfam" id="PF06452"/>
    </source>
</evidence>
<feature type="domain" description="Carbohydrate-binding" evidence="4">
    <location>
        <begin position="619"/>
        <end position="754"/>
    </location>
</feature>
<evidence type="ECO:0000313" key="5">
    <source>
        <dbReference type="EMBL" id="PIW15582.1"/>
    </source>
</evidence>
<dbReference type="SUPFAM" id="SSF49344">
    <property type="entry name" value="CBD9-like"/>
    <property type="match status" value="1"/>
</dbReference>
<dbReference type="GO" id="GO:0004553">
    <property type="term" value="F:hydrolase activity, hydrolyzing O-glycosyl compounds"/>
    <property type="evidence" value="ECO:0007669"/>
    <property type="project" value="InterPro"/>
</dbReference>
<feature type="domain" description="Glycosyl hydrolase-like 10" evidence="3">
    <location>
        <begin position="133"/>
        <end position="391"/>
    </location>
</feature>
<evidence type="ECO:0008006" key="7">
    <source>
        <dbReference type="Google" id="ProtNLM"/>
    </source>
</evidence>
<reference evidence="5 6" key="1">
    <citation type="submission" date="2017-09" db="EMBL/GenBank/DDBJ databases">
        <title>Depth-based differentiation of microbial function through sediment-hosted aquifers and enrichment of novel symbionts in the deep terrestrial subsurface.</title>
        <authorList>
            <person name="Probst A.J."/>
            <person name="Ladd B."/>
            <person name="Jarett J.K."/>
            <person name="Geller-Mcgrath D.E."/>
            <person name="Sieber C.M."/>
            <person name="Emerson J.B."/>
            <person name="Anantharaman K."/>
            <person name="Thomas B.C."/>
            <person name="Malmstrom R."/>
            <person name="Stieglmeier M."/>
            <person name="Klingl A."/>
            <person name="Woyke T."/>
            <person name="Ryan C.M."/>
            <person name="Banfield J.F."/>
        </authorList>
    </citation>
    <scope>NUCLEOTIDE SEQUENCE [LARGE SCALE GENOMIC DNA]</scope>
    <source>
        <strain evidence="5">CG17_big_fil_post_rev_8_21_14_2_50_48_46</strain>
    </source>
</reference>
<feature type="signal peptide" evidence="2">
    <location>
        <begin position="1"/>
        <end position="24"/>
    </location>
</feature>
<dbReference type="InterPro" id="IPR017853">
    <property type="entry name" value="GH"/>
</dbReference>
<dbReference type="InterPro" id="IPR003790">
    <property type="entry name" value="GHL10"/>
</dbReference>
<dbReference type="GO" id="GO:0030246">
    <property type="term" value="F:carbohydrate binding"/>
    <property type="evidence" value="ECO:0007669"/>
    <property type="project" value="InterPro"/>
</dbReference>
<dbReference type="AlphaFoldDB" id="A0A2M7G1H6"/>
<keyword evidence="1 2" id="KW-0732">Signal</keyword>
<protein>
    <recommendedName>
        <fullName evidence="7">Glycosyl hydrolase-like 10 domain-containing protein</fullName>
    </recommendedName>
</protein>
<dbReference type="EMBL" id="PFFQ01000050">
    <property type="protein sequence ID" value="PIW15582.1"/>
    <property type="molecule type" value="Genomic_DNA"/>
</dbReference>
<dbReference type="InterPro" id="IPR010502">
    <property type="entry name" value="Carb-bd_dom_fam9"/>
</dbReference>
<dbReference type="PANTHER" id="PTHR43405">
    <property type="entry name" value="GLYCOSYL HYDROLASE DIGH"/>
    <property type="match status" value="1"/>
</dbReference>
<feature type="chain" id="PRO_5014941446" description="Glycosyl hydrolase-like 10 domain-containing protein" evidence="2">
    <location>
        <begin position="25"/>
        <end position="811"/>
    </location>
</feature>
<dbReference type="Pfam" id="PF06452">
    <property type="entry name" value="CBM9_1"/>
    <property type="match status" value="1"/>
</dbReference>
<dbReference type="Gene3D" id="3.20.20.80">
    <property type="entry name" value="Glycosidases"/>
    <property type="match status" value="1"/>
</dbReference>
<evidence type="ECO:0000313" key="6">
    <source>
        <dbReference type="Proteomes" id="UP000231019"/>
    </source>
</evidence>
<dbReference type="Pfam" id="PF02638">
    <property type="entry name" value="GHL10"/>
    <property type="match status" value="1"/>
</dbReference>
<dbReference type="Gene3D" id="2.60.40.1190">
    <property type="match status" value="1"/>
</dbReference>
<gene>
    <name evidence="5" type="ORF">COW36_16670</name>
</gene>
<dbReference type="SUPFAM" id="SSF51445">
    <property type="entry name" value="(Trans)glycosidases"/>
    <property type="match status" value="1"/>
</dbReference>
<evidence type="ECO:0000256" key="1">
    <source>
        <dbReference type="ARBA" id="ARBA00022729"/>
    </source>
</evidence>
<evidence type="ECO:0000256" key="2">
    <source>
        <dbReference type="SAM" id="SignalP"/>
    </source>
</evidence>
<proteinExistence type="predicted"/>
<organism evidence="5 6">
    <name type="scientific">bacterium (Candidatus Blackallbacteria) CG17_big_fil_post_rev_8_21_14_2_50_48_46</name>
    <dbReference type="NCBI Taxonomy" id="2014261"/>
    <lineage>
        <taxon>Bacteria</taxon>
        <taxon>Candidatus Blackallbacteria</taxon>
    </lineage>
</organism>
<evidence type="ECO:0000259" key="3">
    <source>
        <dbReference type="Pfam" id="PF02638"/>
    </source>
</evidence>